<feature type="compositionally biased region" description="Basic and acidic residues" evidence="1">
    <location>
        <begin position="34"/>
        <end position="43"/>
    </location>
</feature>
<keyword evidence="4" id="KW-1185">Reference proteome</keyword>
<dbReference type="InterPro" id="IPR043519">
    <property type="entry name" value="NT_sf"/>
</dbReference>
<sequence length="359" mass="40151">MSTGQSTEADSRLLSADGPSPSPREQHSPSPGRSRPDGPTRADDAEDQPPRQAGRTRGAAIARTDAVADDDTYQQLLRQLHTNAGKNGTTGAVPRMVDIRRQLTEFQLHYKFGIDEVLTKINVLREEFEHTRDYSPIEHVNFRLKSLDRILDKVQRYGCEPTLEGIRGSIRDIAGIRITTSFVSDAYWVAEMLCSQPDLRVVEVKDYIRSPKPNGYQSLHVIVQVPVFLSNRTEFVYVEVQIRTVAMDFWASLEHKIYYTYSGEVPDDIHDQLRDAAEKAAALDRQMADIRDRVTALKEQAPSSGQGATGPTPAAADRPRTGPWFPDEDVPESEFPGEQASSAAWKWEDIAQQASSQQN</sequence>
<feature type="region of interest" description="Disordered" evidence="1">
    <location>
        <begin position="296"/>
        <end position="359"/>
    </location>
</feature>
<protein>
    <recommendedName>
        <fullName evidence="2">RelA/SpoT domain-containing protein</fullName>
    </recommendedName>
</protein>
<dbReference type="Proteomes" id="UP001500236">
    <property type="component" value="Unassembled WGS sequence"/>
</dbReference>
<organism evidence="3 4">
    <name type="scientific">Nesterenkonia aethiopica</name>
    <dbReference type="NCBI Taxonomy" id="269144"/>
    <lineage>
        <taxon>Bacteria</taxon>
        <taxon>Bacillati</taxon>
        <taxon>Actinomycetota</taxon>
        <taxon>Actinomycetes</taxon>
        <taxon>Micrococcales</taxon>
        <taxon>Micrococcaceae</taxon>
        <taxon>Nesterenkonia</taxon>
    </lineage>
</organism>
<feature type="compositionally biased region" description="Low complexity" evidence="1">
    <location>
        <begin position="51"/>
        <end position="64"/>
    </location>
</feature>
<dbReference type="InterPro" id="IPR052366">
    <property type="entry name" value="GTP_Pyrophosphokinase"/>
</dbReference>
<reference evidence="4" key="1">
    <citation type="journal article" date="2019" name="Int. J. Syst. Evol. Microbiol.">
        <title>The Global Catalogue of Microorganisms (GCM) 10K type strain sequencing project: providing services to taxonomists for standard genome sequencing and annotation.</title>
        <authorList>
            <consortium name="The Broad Institute Genomics Platform"/>
            <consortium name="The Broad Institute Genome Sequencing Center for Infectious Disease"/>
            <person name="Wu L."/>
            <person name="Ma J."/>
        </authorList>
    </citation>
    <scope>NUCLEOTIDE SEQUENCE [LARGE SCALE GENOMIC DNA]</scope>
    <source>
        <strain evidence="4">JCM 14309</strain>
    </source>
</reference>
<dbReference type="Pfam" id="PF04607">
    <property type="entry name" value="RelA_SpoT"/>
    <property type="match status" value="1"/>
</dbReference>
<name>A0ABP6LNT9_9MICC</name>
<evidence type="ECO:0000313" key="3">
    <source>
        <dbReference type="EMBL" id="GAA3052214.1"/>
    </source>
</evidence>
<dbReference type="InterPro" id="IPR007685">
    <property type="entry name" value="RelA_SpoT"/>
</dbReference>
<feature type="region of interest" description="Disordered" evidence="1">
    <location>
        <begin position="1"/>
        <end position="67"/>
    </location>
</feature>
<dbReference type="SUPFAM" id="SSF81301">
    <property type="entry name" value="Nucleotidyltransferase"/>
    <property type="match status" value="1"/>
</dbReference>
<dbReference type="RefSeq" id="WP_344682780.1">
    <property type="nucleotide sequence ID" value="NZ_BAAAVT010000002.1"/>
</dbReference>
<comment type="caution">
    <text evidence="3">The sequence shown here is derived from an EMBL/GenBank/DDBJ whole genome shotgun (WGS) entry which is preliminary data.</text>
</comment>
<accession>A0ABP6LNT9</accession>
<dbReference type="CDD" id="cd05399">
    <property type="entry name" value="NT_Rel-Spo_like"/>
    <property type="match status" value="1"/>
</dbReference>
<dbReference type="Gene3D" id="3.30.460.10">
    <property type="entry name" value="Beta Polymerase, domain 2"/>
    <property type="match status" value="1"/>
</dbReference>
<dbReference type="PANTHER" id="PTHR47837:SF2">
    <property type="entry name" value="GTP PYROPHOSPHOKINASE YWAC"/>
    <property type="match status" value="1"/>
</dbReference>
<dbReference type="EMBL" id="BAAAVT010000002">
    <property type="protein sequence ID" value="GAA3052214.1"/>
    <property type="molecule type" value="Genomic_DNA"/>
</dbReference>
<feature type="compositionally biased region" description="Low complexity" evidence="1">
    <location>
        <begin position="305"/>
        <end position="316"/>
    </location>
</feature>
<feature type="domain" description="RelA/SpoT" evidence="2">
    <location>
        <begin position="142"/>
        <end position="265"/>
    </location>
</feature>
<evidence type="ECO:0000259" key="2">
    <source>
        <dbReference type="SMART" id="SM00954"/>
    </source>
</evidence>
<evidence type="ECO:0000256" key="1">
    <source>
        <dbReference type="SAM" id="MobiDB-lite"/>
    </source>
</evidence>
<proteinExistence type="predicted"/>
<dbReference type="PANTHER" id="PTHR47837">
    <property type="entry name" value="GTP PYROPHOSPHOKINASE YJBM"/>
    <property type="match status" value="1"/>
</dbReference>
<gene>
    <name evidence="3" type="ORF">GCM10010529_02810</name>
</gene>
<dbReference type="SMART" id="SM00954">
    <property type="entry name" value="RelA_SpoT"/>
    <property type="match status" value="1"/>
</dbReference>
<dbReference type="Gene3D" id="1.10.287.860">
    <property type="entry name" value="Nucleotidyltransferase"/>
    <property type="match status" value="1"/>
</dbReference>
<evidence type="ECO:0000313" key="4">
    <source>
        <dbReference type="Proteomes" id="UP001500236"/>
    </source>
</evidence>